<evidence type="ECO:0000313" key="6">
    <source>
        <dbReference type="Proteomes" id="UP001492380"/>
    </source>
</evidence>
<dbReference type="EC" id="3.1.-.-" evidence="3"/>
<gene>
    <name evidence="5" type="ORF">HDK90DRAFT_291761</name>
</gene>
<dbReference type="PANTHER" id="PTHR11440">
    <property type="entry name" value="LECITHIN-CHOLESTEROL ACYLTRANSFERASE-RELATED"/>
    <property type="match status" value="1"/>
</dbReference>
<reference evidence="5 6" key="1">
    <citation type="submission" date="2024-04" db="EMBL/GenBank/DDBJ databases">
        <title>Phyllosticta paracitricarpa is synonymous to the EU quarantine fungus P. citricarpa based on phylogenomic analyses.</title>
        <authorList>
            <consortium name="Lawrence Berkeley National Laboratory"/>
            <person name="Van Ingen-Buijs V.A."/>
            <person name="Van Westerhoven A.C."/>
            <person name="Haridas S."/>
            <person name="Skiadas P."/>
            <person name="Martin F."/>
            <person name="Groenewald J.Z."/>
            <person name="Crous P.W."/>
            <person name="Seidl M.F."/>
        </authorList>
    </citation>
    <scope>NUCLEOTIDE SEQUENCE [LARGE SCALE GENOMIC DNA]</scope>
    <source>
        <strain evidence="5 6">CBS 123374</strain>
    </source>
</reference>
<keyword evidence="6" id="KW-1185">Reference proteome</keyword>
<keyword evidence="3" id="KW-0256">Endoplasmic reticulum</keyword>
<sequence length="345" mass="38178">MTMTTALSLTFCTSRQILLKPRPQSWTRTFSTCPRPRQSPSRPVDPRITDLGREIKDEYAEIRAKYDKPKHPVVLAHGLLGFDELRLAGPYVPGIQYWRGIREALEARDIRVITASVSPSGSIESRAAMLSERISSALAPTAAEPGQSYQPQSVNIIAHSMGGLDTRYMISRLQPAGIAVKSLTTIATPHRGSAFADYVMGEIGEANLPRIYALIERLGFETGAFSQLTRQYVCEEFNPKTPDAEGTRYFSYGASLEPTRWSVFKPSHDVVKKLEGGAPNDGLVSVGSSRWGTYKGTILGVSHLDLINWTSRVKWMLYSLVGTRPNFNAVALYLDICDMLAKEGF</sequence>
<keyword evidence="3" id="KW-0472">Membrane</keyword>
<name>A0ABR1YJH9_9PEZI</name>
<keyword evidence="3" id="KW-0653">Protein transport</keyword>
<comment type="subcellular location">
    <subcellularLocation>
        <location evidence="3">Endoplasmic reticulum membrane</location>
    </subcellularLocation>
</comment>
<protein>
    <recommendedName>
        <fullName evidence="2 3">GPI inositol-deacylase</fullName>
        <ecNumber evidence="3">3.1.-.-</ecNumber>
    </recommendedName>
</protein>
<accession>A0ABR1YJH9</accession>
<comment type="similarity">
    <text evidence="3">Belongs to the GPI inositol-deacylase family.</text>
</comment>
<dbReference type="InterPro" id="IPR012908">
    <property type="entry name" value="PGAP1-ab_dom-like"/>
</dbReference>
<keyword evidence="3" id="KW-0378">Hydrolase</keyword>
<evidence type="ECO:0000256" key="1">
    <source>
        <dbReference type="ARBA" id="ARBA00003496"/>
    </source>
</evidence>
<evidence type="ECO:0000256" key="2">
    <source>
        <dbReference type="ARBA" id="ARBA00015856"/>
    </source>
</evidence>
<keyword evidence="3" id="KW-0813">Transport</keyword>
<comment type="function">
    <text evidence="1 3">Involved in inositol deacylation of GPI-anchored proteins which plays important roles in the quality control and ER-associated degradation of GPI-anchored proteins.</text>
</comment>
<comment type="caution">
    <text evidence="5">The sequence shown here is derived from an EMBL/GenBank/DDBJ whole genome shotgun (WGS) entry which is preliminary data.</text>
</comment>
<dbReference type="Pfam" id="PF07819">
    <property type="entry name" value="PGAP1"/>
    <property type="match status" value="1"/>
</dbReference>
<dbReference type="InterPro" id="IPR029058">
    <property type="entry name" value="AB_hydrolase_fold"/>
</dbReference>
<proteinExistence type="inferred from homology"/>
<evidence type="ECO:0000313" key="5">
    <source>
        <dbReference type="EMBL" id="KAK8231969.1"/>
    </source>
</evidence>
<dbReference type="SUPFAM" id="SSF53474">
    <property type="entry name" value="alpha/beta-Hydrolases"/>
    <property type="match status" value="1"/>
</dbReference>
<evidence type="ECO:0000256" key="3">
    <source>
        <dbReference type="RuleBase" id="RU365011"/>
    </source>
</evidence>
<dbReference type="Gene3D" id="3.40.50.1820">
    <property type="entry name" value="alpha/beta hydrolase"/>
    <property type="match status" value="1"/>
</dbReference>
<feature type="domain" description="GPI inositol-deacylase PGAP1-like alpha/beta" evidence="4">
    <location>
        <begin position="146"/>
        <end position="194"/>
    </location>
</feature>
<evidence type="ECO:0000259" key="4">
    <source>
        <dbReference type="Pfam" id="PF07819"/>
    </source>
</evidence>
<dbReference type="Proteomes" id="UP001492380">
    <property type="component" value="Unassembled WGS sequence"/>
</dbReference>
<organism evidence="5 6">
    <name type="scientific">Phyllosticta capitalensis</name>
    <dbReference type="NCBI Taxonomy" id="121624"/>
    <lineage>
        <taxon>Eukaryota</taxon>
        <taxon>Fungi</taxon>
        <taxon>Dikarya</taxon>
        <taxon>Ascomycota</taxon>
        <taxon>Pezizomycotina</taxon>
        <taxon>Dothideomycetes</taxon>
        <taxon>Dothideomycetes incertae sedis</taxon>
        <taxon>Botryosphaeriales</taxon>
        <taxon>Phyllostictaceae</taxon>
        <taxon>Phyllosticta</taxon>
    </lineage>
</organism>
<dbReference type="EMBL" id="JBBWRZ010000007">
    <property type="protein sequence ID" value="KAK8231969.1"/>
    <property type="molecule type" value="Genomic_DNA"/>
</dbReference>